<keyword evidence="3" id="KW-0378">Hydrolase</keyword>
<evidence type="ECO:0000256" key="2">
    <source>
        <dbReference type="ARBA" id="ARBA00022692"/>
    </source>
</evidence>
<evidence type="ECO:0000256" key="7">
    <source>
        <dbReference type="SAM" id="MobiDB-lite"/>
    </source>
</evidence>
<feature type="transmembrane region" description="Helical" evidence="8">
    <location>
        <begin position="443"/>
        <end position="463"/>
    </location>
</feature>
<feature type="domain" description="GP-PDE" evidence="9">
    <location>
        <begin position="530"/>
        <end position="789"/>
    </location>
</feature>
<reference evidence="10" key="1">
    <citation type="journal article" date="2015" name="PLoS ONE">
        <title>Comprehensive Evaluation of Toxoplasma gondii VEG and Neospora caninum LIV Genomes with Tachyzoite Stage Transcriptome and Proteome Defines Novel Transcript Features.</title>
        <authorList>
            <person name="Ramaprasad A."/>
            <person name="Mourier T."/>
            <person name="Naeem R."/>
            <person name="Malas T.B."/>
            <person name="Moussa E."/>
            <person name="Panigrahi A."/>
            <person name="Vermont S.J."/>
            <person name="Otto T.D."/>
            <person name="Wastling J."/>
            <person name="Pain A."/>
        </authorList>
    </citation>
    <scope>NUCLEOTIDE SEQUENCE</scope>
    <source>
        <strain evidence="10">Liverpool</strain>
    </source>
</reference>
<comment type="subcellular location">
    <subcellularLocation>
        <location evidence="1">Membrane</location>
        <topology evidence="1">Multi-pass membrane protein</topology>
    </subcellularLocation>
</comment>
<dbReference type="EMBL" id="LN714482">
    <property type="protein sequence ID" value="CEL66655.1"/>
    <property type="molecule type" value="Genomic_DNA"/>
</dbReference>
<feature type="transmembrane region" description="Helical" evidence="8">
    <location>
        <begin position="174"/>
        <end position="202"/>
    </location>
</feature>
<protein>
    <submittedName>
        <fullName evidence="10">Glycerophosphoryl diester phosphodiesterase family domain containing protein, putative</fullName>
    </submittedName>
</protein>
<accession>A0A0F7UDF5</accession>
<dbReference type="GO" id="GO:0006629">
    <property type="term" value="P:lipid metabolic process"/>
    <property type="evidence" value="ECO:0007669"/>
    <property type="project" value="InterPro"/>
</dbReference>
<keyword evidence="2 8" id="KW-0812">Transmembrane</keyword>
<organism evidence="10">
    <name type="scientific">Neospora caninum (strain Liverpool)</name>
    <dbReference type="NCBI Taxonomy" id="572307"/>
    <lineage>
        <taxon>Eukaryota</taxon>
        <taxon>Sar</taxon>
        <taxon>Alveolata</taxon>
        <taxon>Apicomplexa</taxon>
        <taxon>Conoidasida</taxon>
        <taxon>Coccidia</taxon>
        <taxon>Eucoccidiorida</taxon>
        <taxon>Eimeriorina</taxon>
        <taxon>Sarcocystidae</taxon>
        <taxon>Neospora</taxon>
    </lineage>
</organism>
<gene>
    <name evidence="10" type="ORF">BN1204_024660</name>
</gene>
<feature type="region of interest" description="Disordered" evidence="7">
    <location>
        <begin position="341"/>
        <end position="395"/>
    </location>
</feature>
<feature type="compositionally biased region" description="Low complexity" evidence="7">
    <location>
        <begin position="368"/>
        <end position="382"/>
    </location>
</feature>
<dbReference type="GO" id="GO:0016020">
    <property type="term" value="C:membrane"/>
    <property type="evidence" value="ECO:0007669"/>
    <property type="project" value="UniProtKB-SubCell"/>
</dbReference>
<keyword evidence="4 8" id="KW-1133">Transmembrane helix</keyword>
<proteinExistence type="predicted"/>
<evidence type="ECO:0000256" key="6">
    <source>
        <dbReference type="ARBA" id="ARBA00023180"/>
    </source>
</evidence>
<evidence type="ECO:0000256" key="1">
    <source>
        <dbReference type="ARBA" id="ARBA00004141"/>
    </source>
</evidence>
<dbReference type="AlphaFoldDB" id="A0A0F7UDF5"/>
<sequence>MEDSPVRSNRNGQLHAIRGRGDRPVRRHGSAVQRSVDASCRRFRCQLTLIAWHVLSTPSLAFLRDLFCCRRQARGESAAPLNAVAGRGEEHVTQVSDPLPSAHSSASHESWGVCTQSGLALREGGRIWMLLTLAVSILGSCLASVVLYLLCVWRNDWQSIDTTFFTSSGKHWPWARILCTLFLLVWSYSVVLASSSVLVYFAPAWWRRSAESANFASAAPSPSLASPLAPAISPLHLLLLPACLLLCLAFLLITFLVWGVEYRGVHLWLEFYGPSLYALSLPAVTVCLAGMLAILFAPSHSFGRPRGVIFPSYVPSPVGGHAYSPSAPLLDAALPPQLPRFPAPSQPASSASSRPLPGEREEGLRSQGATESAGEAGTTAAALDSGNGELESTVPPCVSTRRRASALCYGFHGEGAEDSAAEGQACASSAAKWKRAILRLPQWLVLLLLSGLWAFLLAAPFFFPSLFLSPCLLRGPPVSSSANAKRRAKFTGGQETLKHPIFTLGGDTQPSAKSADERRPNVHPWLPEKPLLIGHRGLPELRPENTEVSFHAAEAMGCDGLESDVAVSADGVAFLLHDATFARTTNVAKVFPSRTKTPADLFTWSDVAELNAGEWWLKTDPYGTVKLVDPVMQKEISEQKIPTLEWLMRKAVAANRTLIYDLRCPNCDYNTWGCGTKCVDLTVDLVRKTKCSRYLWWLQDKRKEVKAEFPDVTIVTAADRHFTHDADNLTEVLNVEWVELDASLTKTWKDQGYWVNAYVVSQPWLLSYFWCAGVDSVTTNSCHRLEAMDAPVQHMAWDAFLWRVAMLDLLCVALLIALLYASMRPPSECPCCLAVDSADASGVLE</sequence>
<evidence type="ECO:0000256" key="5">
    <source>
        <dbReference type="ARBA" id="ARBA00023136"/>
    </source>
</evidence>
<feature type="transmembrane region" description="Helical" evidence="8">
    <location>
        <begin position="127"/>
        <end position="150"/>
    </location>
</feature>
<name>A0A0F7UDF5_NEOCL</name>
<feature type="transmembrane region" description="Helical" evidence="8">
    <location>
        <begin position="237"/>
        <end position="258"/>
    </location>
</feature>
<evidence type="ECO:0000259" key="9">
    <source>
        <dbReference type="PROSITE" id="PS51704"/>
    </source>
</evidence>
<feature type="transmembrane region" description="Helical" evidence="8">
    <location>
        <begin position="800"/>
        <end position="820"/>
    </location>
</feature>
<evidence type="ECO:0000256" key="8">
    <source>
        <dbReference type="SAM" id="Phobius"/>
    </source>
</evidence>
<dbReference type="Pfam" id="PF03009">
    <property type="entry name" value="GDPD"/>
    <property type="match status" value="1"/>
</dbReference>
<feature type="transmembrane region" description="Helical" evidence="8">
    <location>
        <begin position="278"/>
        <end position="297"/>
    </location>
</feature>
<dbReference type="GO" id="GO:0008081">
    <property type="term" value="F:phosphoric diester hydrolase activity"/>
    <property type="evidence" value="ECO:0007669"/>
    <property type="project" value="InterPro"/>
</dbReference>
<dbReference type="PROSITE" id="PS51704">
    <property type="entry name" value="GP_PDE"/>
    <property type="match status" value="1"/>
</dbReference>
<dbReference type="SUPFAM" id="SSF51695">
    <property type="entry name" value="PLC-like phosphodiesterases"/>
    <property type="match status" value="1"/>
</dbReference>
<evidence type="ECO:0000256" key="4">
    <source>
        <dbReference type="ARBA" id="ARBA00022989"/>
    </source>
</evidence>
<evidence type="ECO:0000313" key="10">
    <source>
        <dbReference type="EMBL" id="CEL66655.1"/>
    </source>
</evidence>
<dbReference type="PANTHER" id="PTHR23344:SF50">
    <property type="entry name" value="GP-PDE DOMAIN-CONTAINING PROTEIN"/>
    <property type="match status" value="1"/>
</dbReference>
<dbReference type="PANTHER" id="PTHR23344">
    <property type="entry name" value="GLYCEROPHOSPHORYL DIESTER PHOSPHODIESTERASE"/>
    <property type="match status" value="1"/>
</dbReference>
<feature type="compositionally biased region" description="Polar residues" evidence="7">
    <location>
        <begin position="1"/>
        <end position="12"/>
    </location>
</feature>
<keyword evidence="6" id="KW-0325">Glycoprotein</keyword>
<evidence type="ECO:0000256" key="3">
    <source>
        <dbReference type="ARBA" id="ARBA00022801"/>
    </source>
</evidence>
<dbReference type="InterPro" id="IPR030395">
    <property type="entry name" value="GP_PDE_dom"/>
</dbReference>
<feature type="compositionally biased region" description="Low complexity" evidence="7">
    <location>
        <begin position="346"/>
        <end position="356"/>
    </location>
</feature>
<feature type="region of interest" description="Disordered" evidence="7">
    <location>
        <begin position="1"/>
        <end position="30"/>
    </location>
</feature>
<dbReference type="InterPro" id="IPR017946">
    <property type="entry name" value="PLC-like_Pdiesterase_TIM-brl"/>
</dbReference>
<keyword evidence="5 8" id="KW-0472">Membrane</keyword>
<dbReference type="Gene3D" id="3.20.20.190">
    <property type="entry name" value="Phosphatidylinositol (PI) phosphodiesterase"/>
    <property type="match status" value="1"/>
</dbReference>